<reference evidence="5 6" key="1">
    <citation type="submission" date="2018-01" db="EMBL/GenBank/DDBJ databases">
        <authorList>
            <person name="Gaut B.S."/>
            <person name="Morton B.R."/>
            <person name="Clegg M.T."/>
            <person name="Duvall M.R."/>
        </authorList>
    </citation>
    <scope>NUCLEOTIDE SEQUENCE [LARGE SCALE GENOMIC DNA]</scope>
    <source>
        <strain evidence="5 6">HR-AV</strain>
    </source>
</reference>
<dbReference type="InterPro" id="IPR036390">
    <property type="entry name" value="WH_DNA-bd_sf"/>
</dbReference>
<dbReference type="GO" id="GO:0005829">
    <property type="term" value="C:cytosol"/>
    <property type="evidence" value="ECO:0007669"/>
    <property type="project" value="TreeGrafter"/>
</dbReference>
<sequence>MDRLDSIDIRILNLLQKDSSLGVKDVSAAIGLSVSPTYERINRLKRDGFIEKYVAIVNREKIGKHLLVLCTVTLKQQSMETLVIFEQTITNFKEVLEVLCLAGNHDYLLKIAVKDVNDYHSFVLNRLSQIPNISNLQSSFVLKEIKNETAMEIV</sequence>
<proteinExistence type="predicted"/>
<dbReference type="PANTHER" id="PTHR30154">
    <property type="entry name" value="LEUCINE-RESPONSIVE REGULATORY PROTEIN"/>
    <property type="match status" value="1"/>
</dbReference>
<keyword evidence="3" id="KW-0804">Transcription</keyword>
<name>A0A2S5A551_9SPHI</name>
<dbReference type="GO" id="GO:0043200">
    <property type="term" value="P:response to amino acid"/>
    <property type="evidence" value="ECO:0007669"/>
    <property type="project" value="TreeGrafter"/>
</dbReference>
<dbReference type="GO" id="GO:0006355">
    <property type="term" value="P:regulation of DNA-templated transcription"/>
    <property type="evidence" value="ECO:0007669"/>
    <property type="project" value="UniProtKB-ARBA"/>
</dbReference>
<evidence type="ECO:0000256" key="1">
    <source>
        <dbReference type="ARBA" id="ARBA00023015"/>
    </source>
</evidence>
<dbReference type="AlphaFoldDB" id="A0A2S5A551"/>
<evidence type="ECO:0000256" key="3">
    <source>
        <dbReference type="ARBA" id="ARBA00023163"/>
    </source>
</evidence>
<dbReference type="InterPro" id="IPR019885">
    <property type="entry name" value="Tscrpt_reg_HTH_AsnC-type_CS"/>
</dbReference>
<dbReference type="InterPro" id="IPR036388">
    <property type="entry name" value="WH-like_DNA-bd_sf"/>
</dbReference>
<dbReference type="InterPro" id="IPR019888">
    <property type="entry name" value="Tscrpt_reg_AsnC-like"/>
</dbReference>
<dbReference type="InterPro" id="IPR019887">
    <property type="entry name" value="Tscrpt_reg_AsnC/Lrp_C"/>
</dbReference>
<dbReference type="InterPro" id="IPR011991">
    <property type="entry name" value="ArsR-like_HTH"/>
</dbReference>
<dbReference type="SUPFAM" id="SSF54909">
    <property type="entry name" value="Dimeric alpha+beta barrel"/>
    <property type="match status" value="1"/>
</dbReference>
<dbReference type="PROSITE" id="PS00519">
    <property type="entry name" value="HTH_ASNC_1"/>
    <property type="match status" value="1"/>
</dbReference>
<evidence type="ECO:0000259" key="4">
    <source>
        <dbReference type="PROSITE" id="PS50956"/>
    </source>
</evidence>
<evidence type="ECO:0000313" key="5">
    <source>
        <dbReference type="EMBL" id="POY37417.1"/>
    </source>
</evidence>
<evidence type="ECO:0000256" key="2">
    <source>
        <dbReference type="ARBA" id="ARBA00023125"/>
    </source>
</evidence>
<dbReference type="OrthoDB" id="9800326at2"/>
<organism evidence="5 6">
    <name type="scientific">Solitalea longa</name>
    <dbReference type="NCBI Taxonomy" id="2079460"/>
    <lineage>
        <taxon>Bacteria</taxon>
        <taxon>Pseudomonadati</taxon>
        <taxon>Bacteroidota</taxon>
        <taxon>Sphingobacteriia</taxon>
        <taxon>Sphingobacteriales</taxon>
        <taxon>Sphingobacteriaceae</taxon>
        <taxon>Solitalea</taxon>
    </lineage>
</organism>
<dbReference type="PANTHER" id="PTHR30154:SF34">
    <property type="entry name" value="TRANSCRIPTIONAL REGULATOR AZLB"/>
    <property type="match status" value="1"/>
</dbReference>
<keyword evidence="6" id="KW-1185">Reference proteome</keyword>
<feature type="domain" description="HTH asnC-type" evidence="4">
    <location>
        <begin position="4"/>
        <end position="65"/>
    </location>
</feature>
<evidence type="ECO:0000313" key="6">
    <source>
        <dbReference type="Proteomes" id="UP000236893"/>
    </source>
</evidence>
<dbReference type="InterPro" id="IPR011008">
    <property type="entry name" value="Dimeric_a/b-barrel"/>
</dbReference>
<keyword evidence="1" id="KW-0805">Transcription regulation</keyword>
<keyword evidence="2" id="KW-0238">DNA-binding</keyword>
<dbReference type="SMART" id="SM00344">
    <property type="entry name" value="HTH_ASNC"/>
    <property type="match status" value="1"/>
</dbReference>
<dbReference type="EMBL" id="PQVF01000004">
    <property type="protein sequence ID" value="POY37417.1"/>
    <property type="molecule type" value="Genomic_DNA"/>
</dbReference>
<gene>
    <name evidence="5" type="ORF">C3K47_06550</name>
</gene>
<dbReference type="PROSITE" id="PS50956">
    <property type="entry name" value="HTH_ASNC_2"/>
    <property type="match status" value="1"/>
</dbReference>
<dbReference type="Pfam" id="PF01037">
    <property type="entry name" value="AsnC_trans_reg"/>
    <property type="match status" value="1"/>
</dbReference>
<protein>
    <submittedName>
        <fullName evidence="5">AsnC family transcriptional regulator</fullName>
    </submittedName>
</protein>
<dbReference type="Proteomes" id="UP000236893">
    <property type="component" value="Unassembled WGS sequence"/>
</dbReference>
<dbReference type="Gene3D" id="3.30.70.920">
    <property type="match status" value="1"/>
</dbReference>
<accession>A0A2S5A551</accession>
<dbReference type="GO" id="GO:0043565">
    <property type="term" value="F:sequence-specific DNA binding"/>
    <property type="evidence" value="ECO:0007669"/>
    <property type="project" value="InterPro"/>
</dbReference>
<dbReference type="CDD" id="cd00090">
    <property type="entry name" value="HTH_ARSR"/>
    <property type="match status" value="1"/>
</dbReference>
<dbReference type="RefSeq" id="WP_103788325.1">
    <property type="nucleotide sequence ID" value="NZ_PQVF01000004.1"/>
</dbReference>
<dbReference type="Gene3D" id="1.10.10.10">
    <property type="entry name" value="Winged helix-like DNA-binding domain superfamily/Winged helix DNA-binding domain"/>
    <property type="match status" value="1"/>
</dbReference>
<dbReference type="Pfam" id="PF13412">
    <property type="entry name" value="HTH_24"/>
    <property type="match status" value="1"/>
</dbReference>
<dbReference type="InterPro" id="IPR000485">
    <property type="entry name" value="AsnC-type_HTH_dom"/>
</dbReference>
<comment type="caution">
    <text evidence="5">The sequence shown here is derived from an EMBL/GenBank/DDBJ whole genome shotgun (WGS) entry which is preliminary data.</text>
</comment>
<dbReference type="SUPFAM" id="SSF46785">
    <property type="entry name" value="Winged helix' DNA-binding domain"/>
    <property type="match status" value="1"/>
</dbReference>
<dbReference type="PRINTS" id="PR00033">
    <property type="entry name" value="HTHASNC"/>
</dbReference>